<evidence type="ECO:0000313" key="17">
    <source>
        <dbReference type="EMBL" id="EAX47044.1"/>
    </source>
</evidence>
<keyword evidence="5" id="KW-0997">Cell inner membrane</keyword>
<feature type="domain" description="Penicillin-binding protein dimerisation" evidence="16">
    <location>
        <begin position="54"/>
        <end position="220"/>
    </location>
</feature>
<evidence type="ECO:0000256" key="13">
    <source>
        <dbReference type="ARBA" id="ARBA00023316"/>
    </source>
</evidence>
<organism evidence="17 18">
    <name type="scientific">Thermosinus carboxydivorans Nor1</name>
    <dbReference type="NCBI Taxonomy" id="401526"/>
    <lineage>
        <taxon>Bacteria</taxon>
        <taxon>Bacillati</taxon>
        <taxon>Bacillota</taxon>
        <taxon>Negativicutes</taxon>
        <taxon>Selenomonadales</taxon>
        <taxon>Sporomusaceae</taxon>
        <taxon>Thermosinus</taxon>
    </lineage>
</organism>
<feature type="transmembrane region" description="Helical" evidence="14">
    <location>
        <begin position="12"/>
        <end position="31"/>
    </location>
</feature>
<evidence type="ECO:0000313" key="18">
    <source>
        <dbReference type="Proteomes" id="UP000005139"/>
    </source>
</evidence>
<evidence type="ECO:0000256" key="7">
    <source>
        <dbReference type="ARBA" id="ARBA00022692"/>
    </source>
</evidence>
<evidence type="ECO:0000259" key="15">
    <source>
        <dbReference type="Pfam" id="PF00905"/>
    </source>
</evidence>
<comment type="similarity">
    <text evidence="3">Belongs to the transpeptidase family.</text>
</comment>
<dbReference type="GO" id="GO:0071972">
    <property type="term" value="F:peptidoglycan L,D-transpeptidase activity"/>
    <property type="evidence" value="ECO:0007669"/>
    <property type="project" value="TreeGrafter"/>
</dbReference>
<dbReference type="InterPro" id="IPR005311">
    <property type="entry name" value="PBP_dimer"/>
</dbReference>
<keyword evidence="8" id="KW-0378">Hydrolase</keyword>
<dbReference type="PANTHER" id="PTHR30627:SF2">
    <property type="entry name" value="PEPTIDOGLYCAN D,D-TRANSPEPTIDASE MRDA"/>
    <property type="match status" value="1"/>
</dbReference>
<evidence type="ECO:0000256" key="2">
    <source>
        <dbReference type="ARBA" id="ARBA00004236"/>
    </source>
</evidence>
<keyword evidence="18" id="KW-1185">Reference proteome</keyword>
<dbReference type="GO" id="GO:0071555">
    <property type="term" value="P:cell wall organization"/>
    <property type="evidence" value="ECO:0007669"/>
    <property type="project" value="UniProtKB-KW"/>
</dbReference>
<dbReference type="GO" id="GO:0009252">
    <property type="term" value="P:peptidoglycan biosynthetic process"/>
    <property type="evidence" value="ECO:0007669"/>
    <property type="project" value="UniProtKB-KW"/>
</dbReference>
<keyword evidence="10" id="KW-0573">Peptidoglycan synthesis</keyword>
<dbReference type="GO" id="GO:0009002">
    <property type="term" value="F:serine-type D-Ala-D-Ala carboxypeptidase activity"/>
    <property type="evidence" value="ECO:0007669"/>
    <property type="project" value="InterPro"/>
</dbReference>
<comment type="subcellular location">
    <subcellularLocation>
        <location evidence="2">Cell membrane</location>
    </subcellularLocation>
    <subcellularLocation>
        <location evidence="1">Membrane</location>
        <topology evidence="1">Single-pass membrane protein</topology>
    </subcellularLocation>
</comment>
<gene>
    <name evidence="17" type="ORF">TcarDRAFT_0739</name>
</gene>
<dbReference type="NCBIfam" id="TIGR03423">
    <property type="entry name" value="pbp2_mrdA"/>
    <property type="match status" value="1"/>
</dbReference>
<evidence type="ECO:0000256" key="4">
    <source>
        <dbReference type="ARBA" id="ARBA00022475"/>
    </source>
</evidence>
<evidence type="ECO:0000256" key="9">
    <source>
        <dbReference type="ARBA" id="ARBA00022960"/>
    </source>
</evidence>
<keyword evidence="12 14" id="KW-0472">Membrane</keyword>
<dbReference type="Gene3D" id="3.30.1390.30">
    <property type="entry name" value="Penicillin-binding protein 2a, domain 3"/>
    <property type="match status" value="1"/>
</dbReference>
<evidence type="ECO:0000256" key="3">
    <source>
        <dbReference type="ARBA" id="ARBA00007171"/>
    </source>
</evidence>
<dbReference type="OrthoDB" id="9770103at2"/>
<keyword evidence="17" id="KW-0328">Glycosyltransferase</keyword>
<feature type="domain" description="Penicillin-binding protein transpeptidase" evidence="15">
    <location>
        <begin position="267"/>
        <end position="587"/>
    </location>
</feature>
<dbReference type="InterPro" id="IPR036138">
    <property type="entry name" value="PBP_dimer_sf"/>
</dbReference>
<keyword evidence="4" id="KW-1003">Cell membrane</keyword>
<keyword evidence="11 14" id="KW-1133">Transmembrane helix</keyword>
<reference evidence="17 18" key="1">
    <citation type="submission" date="2007-01" db="EMBL/GenBank/DDBJ databases">
        <title>Annotation of the draft genome assembly of Thermosinus carboxydivorans Nor1.</title>
        <authorList>
            <consortium name="US DOE Joint Genome Institute (JGI-ORNL)"/>
            <person name="Larimer F."/>
            <person name="Land M."/>
            <person name="Hauser L."/>
        </authorList>
    </citation>
    <scope>NUCLEOTIDE SEQUENCE [LARGE SCALE GENOMIC DNA]</scope>
    <source>
        <strain evidence="17 18">Nor1</strain>
    </source>
</reference>
<dbReference type="GO" id="GO:0005886">
    <property type="term" value="C:plasma membrane"/>
    <property type="evidence" value="ECO:0007669"/>
    <property type="project" value="UniProtKB-SubCell"/>
</dbReference>
<evidence type="ECO:0000256" key="8">
    <source>
        <dbReference type="ARBA" id="ARBA00022801"/>
    </source>
</evidence>
<dbReference type="EC" id="2.4.1.129" evidence="17"/>
<dbReference type="SUPFAM" id="SSF56519">
    <property type="entry name" value="Penicillin binding protein dimerisation domain"/>
    <property type="match status" value="1"/>
</dbReference>
<proteinExistence type="inferred from homology"/>
<dbReference type="InterPro" id="IPR001460">
    <property type="entry name" value="PCN-bd_Tpept"/>
</dbReference>
<dbReference type="SUPFAM" id="SSF56601">
    <property type="entry name" value="beta-lactamase/transpeptidase-like"/>
    <property type="match status" value="1"/>
</dbReference>
<dbReference type="AlphaFoldDB" id="A1HSI1"/>
<dbReference type="eggNOG" id="COG0768">
    <property type="taxonomic scope" value="Bacteria"/>
</dbReference>
<dbReference type="RefSeq" id="WP_007289985.1">
    <property type="nucleotide sequence ID" value="NZ_AAWL01000016.1"/>
</dbReference>
<dbReference type="Gene3D" id="3.90.1310.10">
    <property type="entry name" value="Penicillin-binding protein 2a (Domain 2)"/>
    <property type="match status" value="1"/>
</dbReference>
<dbReference type="Pfam" id="PF03717">
    <property type="entry name" value="PBP_dimer"/>
    <property type="match status" value="1"/>
</dbReference>
<dbReference type="Gene3D" id="3.40.710.10">
    <property type="entry name" value="DD-peptidase/beta-lactamase superfamily"/>
    <property type="match status" value="1"/>
</dbReference>
<evidence type="ECO:0000259" key="16">
    <source>
        <dbReference type="Pfam" id="PF03717"/>
    </source>
</evidence>
<dbReference type="Pfam" id="PF00905">
    <property type="entry name" value="Transpeptidase"/>
    <property type="match status" value="1"/>
</dbReference>
<evidence type="ECO:0000256" key="12">
    <source>
        <dbReference type="ARBA" id="ARBA00023136"/>
    </source>
</evidence>
<evidence type="ECO:0000256" key="10">
    <source>
        <dbReference type="ARBA" id="ARBA00022984"/>
    </source>
</evidence>
<dbReference type="InterPro" id="IPR017790">
    <property type="entry name" value="Penicillin-binding_protein_2"/>
</dbReference>
<dbReference type="Proteomes" id="UP000005139">
    <property type="component" value="Unassembled WGS sequence"/>
</dbReference>
<keyword evidence="7 14" id="KW-0812">Transmembrane</keyword>
<accession>A1HSI1</accession>
<name>A1HSI1_9FIRM</name>
<protein>
    <submittedName>
        <fullName evidence="17">Peptidoglycan glycosyltransferase</fullName>
        <ecNumber evidence="17">2.4.1.129</ecNumber>
    </submittedName>
</protein>
<dbReference type="GO" id="GO:0008360">
    <property type="term" value="P:regulation of cell shape"/>
    <property type="evidence" value="ECO:0007669"/>
    <property type="project" value="UniProtKB-KW"/>
</dbReference>
<dbReference type="InterPro" id="IPR012338">
    <property type="entry name" value="Beta-lactam/transpept-like"/>
</dbReference>
<evidence type="ECO:0000256" key="1">
    <source>
        <dbReference type="ARBA" id="ARBA00004167"/>
    </source>
</evidence>
<keyword evidence="9" id="KW-0133">Cell shape</keyword>
<keyword evidence="13" id="KW-0961">Cell wall biogenesis/degradation</keyword>
<dbReference type="InterPro" id="IPR050515">
    <property type="entry name" value="Beta-lactam/transpept"/>
</dbReference>
<dbReference type="GO" id="GO:0008658">
    <property type="term" value="F:penicillin binding"/>
    <property type="evidence" value="ECO:0007669"/>
    <property type="project" value="InterPro"/>
</dbReference>
<dbReference type="EMBL" id="AAWL01000016">
    <property type="protein sequence ID" value="EAX47044.1"/>
    <property type="molecule type" value="Genomic_DNA"/>
</dbReference>
<evidence type="ECO:0000256" key="14">
    <source>
        <dbReference type="SAM" id="Phobius"/>
    </source>
</evidence>
<reference evidence="17 18" key="2">
    <citation type="submission" date="2007-01" db="EMBL/GenBank/DDBJ databases">
        <title>Sequencing of the draft genome and assembly of Thermosinus carboxydivorans Nor1.</title>
        <authorList>
            <consortium name="US DOE Joint Genome Institute (JGI-PGF)"/>
            <person name="Copeland A."/>
            <person name="Lucas S."/>
            <person name="Lapidus A."/>
            <person name="Barry K."/>
            <person name="Glavina del Rio T."/>
            <person name="Dalin E."/>
            <person name="Tice H."/>
            <person name="Bruce D."/>
            <person name="Pitluck S."/>
            <person name="Richardson P."/>
        </authorList>
    </citation>
    <scope>NUCLEOTIDE SEQUENCE [LARGE SCALE GENOMIC DNA]</scope>
    <source>
        <strain evidence="17 18">Nor1</strain>
    </source>
</reference>
<sequence>MYDTELSRRMRILMFIIIAVIGGLVLRLAWLQLVQGAQYKKIADQNRIRQITAQAPRGTIYDRSGAVLVANRPSFAVSIIPAEYTNEQVATPLLAELTGVSAGEITKLLADSQDAPYSPVRIKRDVDDATVAKIKERKYYLPGVFIEAIPVRHYVYNGLAAHLLGYVGRISAEEYEARRNKGYSMTDLVGKDGIERVWEETLRGEDGGLQVEVNAAGEEVAILGNKPATPGHGLVLTIDANLQKVAEKALEEQIAASRKLGEPATGGAIVVLDVKSGAVLTLASSPSFDPNAFAAGIKARDWNALIGNPNNPLTNRTIQNAYPPGSVFKIVTAAAALETGLTTEQEVFEDKGVYVLDGWWFYGWNTKGLGRLTIADALAWSSDPVFYELGRRLGVDTLAAYAVTFGYGQQVDIGLPGEAKGVVPTAEWKQANYGEPWYPGETLIAAIGQGYYLATPLQQALVLMAVANGGVIYKPRLVDKIIAPDGTPIQDFPAEVLRTVYLRPEVWDIIRQGLAAVTARGTAAAPFQGFPYPVAGKTGSSETGRGTTHSWFVCYAPADNPAIAVAALVEEGGEGSVAAAPVVRRVLDAYFGIPFQGSQPVPPKGKTD</sequence>
<dbReference type="GO" id="GO:0006508">
    <property type="term" value="P:proteolysis"/>
    <property type="evidence" value="ECO:0007669"/>
    <property type="project" value="UniProtKB-KW"/>
</dbReference>
<keyword evidence="17" id="KW-0808">Transferase</keyword>
<comment type="caution">
    <text evidence="17">The sequence shown here is derived from an EMBL/GenBank/DDBJ whole genome shotgun (WGS) entry which is preliminary data.</text>
</comment>
<dbReference type="PANTHER" id="PTHR30627">
    <property type="entry name" value="PEPTIDOGLYCAN D,D-TRANSPEPTIDASE"/>
    <property type="match status" value="1"/>
</dbReference>
<evidence type="ECO:0000256" key="6">
    <source>
        <dbReference type="ARBA" id="ARBA00022670"/>
    </source>
</evidence>
<evidence type="ECO:0000256" key="11">
    <source>
        <dbReference type="ARBA" id="ARBA00022989"/>
    </source>
</evidence>
<evidence type="ECO:0000256" key="5">
    <source>
        <dbReference type="ARBA" id="ARBA00022519"/>
    </source>
</evidence>
<dbReference type="GO" id="GO:0016757">
    <property type="term" value="F:glycosyltransferase activity"/>
    <property type="evidence" value="ECO:0007669"/>
    <property type="project" value="UniProtKB-KW"/>
</dbReference>
<keyword evidence="6" id="KW-0645">Protease</keyword>